<dbReference type="InterPro" id="IPR011990">
    <property type="entry name" value="TPR-like_helical_dom_sf"/>
</dbReference>
<feature type="non-terminal residue" evidence="2">
    <location>
        <position position="113"/>
    </location>
</feature>
<proteinExistence type="predicted"/>
<organism evidence="2">
    <name type="scientific">Tanacetum cinerariifolium</name>
    <name type="common">Dalmatian daisy</name>
    <name type="synonym">Chrysanthemum cinerariifolium</name>
    <dbReference type="NCBI Taxonomy" id="118510"/>
    <lineage>
        <taxon>Eukaryota</taxon>
        <taxon>Viridiplantae</taxon>
        <taxon>Streptophyta</taxon>
        <taxon>Embryophyta</taxon>
        <taxon>Tracheophyta</taxon>
        <taxon>Spermatophyta</taxon>
        <taxon>Magnoliopsida</taxon>
        <taxon>eudicotyledons</taxon>
        <taxon>Gunneridae</taxon>
        <taxon>Pentapetalae</taxon>
        <taxon>asterids</taxon>
        <taxon>campanulids</taxon>
        <taxon>Asterales</taxon>
        <taxon>Asteraceae</taxon>
        <taxon>Asteroideae</taxon>
        <taxon>Anthemideae</taxon>
        <taxon>Anthemidinae</taxon>
        <taxon>Tanacetum</taxon>
    </lineage>
</organism>
<dbReference type="GO" id="GO:0009451">
    <property type="term" value="P:RNA modification"/>
    <property type="evidence" value="ECO:0007669"/>
    <property type="project" value="InterPro"/>
</dbReference>
<dbReference type="InterPro" id="IPR002885">
    <property type="entry name" value="PPR_rpt"/>
</dbReference>
<reference evidence="2" key="1">
    <citation type="journal article" date="2019" name="Sci. Rep.">
        <title>Draft genome of Tanacetum cinerariifolium, the natural source of mosquito coil.</title>
        <authorList>
            <person name="Yamashiro T."/>
            <person name="Shiraishi A."/>
            <person name="Satake H."/>
            <person name="Nakayama K."/>
        </authorList>
    </citation>
    <scope>NUCLEOTIDE SEQUENCE</scope>
</reference>
<name>A0A699SP56_TANCI</name>
<dbReference type="InterPro" id="IPR046960">
    <property type="entry name" value="PPR_At4g14850-like_plant"/>
</dbReference>
<dbReference type="GO" id="GO:0003723">
    <property type="term" value="F:RNA binding"/>
    <property type="evidence" value="ECO:0007669"/>
    <property type="project" value="InterPro"/>
</dbReference>
<sequence length="113" mass="12658">MPQRNHVSWASLLSAYNQAHLPARALSVFQNMFVLDNLQPDHFVFASLVNSCAALRVLRIGRQVHARFLVSCYSFDDVVKSSLVDMYAKCGLVDLARAVFDTLNSKNPISWTA</sequence>
<comment type="caution">
    <text evidence="2">The sequence shown here is derived from an EMBL/GenBank/DDBJ whole genome shotgun (WGS) entry which is preliminary data.</text>
</comment>
<dbReference type="PANTHER" id="PTHR47926">
    <property type="entry name" value="PENTATRICOPEPTIDE REPEAT-CONTAINING PROTEIN"/>
    <property type="match status" value="1"/>
</dbReference>
<keyword evidence="1" id="KW-0677">Repeat</keyword>
<dbReference type="Pfam" id="PF01535">
    <property type="entry name" value="PPR"/>
    <property type="match status" value="2"/>
</dbReference>
<dbReference type="PANTHER" id="PTHR47926:SF347">
    <property type="entry name" value="PENTATRICOPEPTIDE REPEAT-CONTAINING PROTEIN"/>
    <property type="match status" value="1"/>
</dbReference>
<dbReference type="AlphaFoldDB" id="A0A699SP56"/>
<evidence type="ECO:0000313" key="2">
    <source>
        <dbReference type="EMBL" id="GFC98573.1"/>
    </source>
</evidence>
<dbReference type="EMBL" id="BKCJ011172941">
    <property type="protein sequence ID" value="GFC98573.1"/>
    <property type="molecule type" value="Genomic_DNA"/>
</dbReference>
<protein>
    <submittedName>
        <fullName evidence="2">Pentatricopeptide repeat-containing protein At4g14050, mitochondrial</fullName>
    </submittedName>
</protein>
<dbReference type="Gene3D" id="1.25.40.10">
    <property type="entry name" value="Tetratricopeptide repeat domain"/>
    <property type="match status" value="1"/>
</dbReference>
<evidence type="ECO:0000256" key="1">
    <source>
        <dbReference type="ARBA" id="ARBA00022737"/>
    </source>
</evidence>
<accession>A0A699SP56</accession>
<gene>
    <name evidence="2" type="ORF">Tci_870543</name>
</gene>